<dbReference type="InterPro" id="IPR022398">
    <property type="entry name" value="Peptidase_S8_His-AS"/>
</dbReference>
<feature type="signal peptide" evidence="8">
    <location>
        <begin position="1"/>
        <end position="24"/>
    </location>
</feature>
<dbReference type="InterPro" id="IPR036852">
    <property type="entry name" value="Peptidase_S8/S53_dom_sf"/>
</dbReference>
<feature type="domain" description="Peptidase S8/S53" evidence="9">
    <location>
        <begin position="55"/>
        <end position="367"/>
    </location>
</feature>
<dbReference type="EMBL" id="MFQN01000027">
    <property type="protein sequence ID" value="OGH74156.1"/>
    <property type="molecule type" value="Genomic_DNA"/>
</dbReference>
<sequence length="671" mass="72948">MIKRVKKPLLIFLLMVFLIAPVLASAKVPNDPGAKQWAYEDIGLYDAWNYVVGSKDVIVAVIDVGFDTFHPDLIDNVWKNENEIANNKIDDDNNGYADDVWGWNFVAEDVNGDGLVDTKEQLGNNNPRPNVTKLSANEKEEEIFSHGTIVAGLIGARGDNGRDGAGVNWRVKLMNIKMIDNTGAGTLNELPRAIRYAVDNGADVINISMVSGTHDIAIDSAIQYAYKHGVVVVAAAGNNSNNLNVVPSYPICSDVGAGIESILGVSAVTEDHHVTLFSNIGSDCIDITAPGQNMSSTIRYSPNNGLKTSYVGGWSGTSFAAPLVAGAAALIKSIHPGWGPDEIFDILLRTVQHTPGQDEVVYANLFGAGLLRIDRAVKYILDKLGPIHLASRFLILGLENGKLSGFDWTEGAEIQINKLFARVDDWAVYKKGGEILFFTVKRVNSAASRITIYDENWKKKKSWSVASEGKLSIAVGDVSGDGEAEIILSPQYSADWAWRIYDQSGKKQTEYILSGGHQGISFALSPKVGVKKAKIAILYQNNGSLKLTPFDNDLKETTAVKITTLQSRGDLAAGDVDGDGQVEYIMNGFDGKDSVVAIYNNTGKYKRKFKLSDSSDAFDLQLGDYNKDGKDDIFTAPLSVNGSVQVWTYRGKKLFEWFPPAGFGGLKLLVF</sequence>
<name>A0A1F6MR65_9BACT</name>
<dbReference type="InterPro" id="IPR028994">
    <property type="entry name" value="Integrin_alpha_N"/>
</dbReference>
<dbReference type="GO" id="GO:0006508">
    <property type="term" value="P:proteolysis"/>
    <property type="evidence" value="ECO:0007669"/>
    <property type="project" value="UniProtKB-KW"/>
</dbReference>
<evidence type="ECO:0000313" key="11">
    <source>
        <dbReference type="Proteomes" id="UP000178347"/>
    </source>
</evidence>
<dbReference type="InterPro" id="IPR050131">
    <property type="entry name" value="Peptidase_S8_subtilisin-like"/>
</dbReference>
<dbReference type="Pfam" id="PF00082">
    <property type="entry name" value="Peptidase_S8"/>
    <property type="match status" value="1"/>
</dbReference>
<comment type="caution">
    <text evidence="10">The sequence shown here is derived from an EMBL/GenBank/DDBJ whole genome shotgun (WGS) entry which is preliminary data.</text>
</comment>
<protein>
    <recommendedName>
        <fullName evidence="9">Peptidase S8/S53 domain-containing protein</fullName>
    </recommendedName>
</protein>
<keyword evidence="5 7" id="KW-0720">Serine protease</keyword>
<feature type="chain" id="PRO_5009525664" description="Peptidase S8/S53 domain-containing protein" evidence="8">
    <location>
        <begin position="25"/>
        <end position="671"/>
    </location>
</feature>
<reference evidence="10 11" key="1">
    <citation type="journal article" date="2016" name="Nat. Commun.">
        <title>Thousands of microbial genomes shed light on interconnected biogeochemical processes in an aquifer system.</title>
        <authorList>
            <person name="Anantharaman K."/>
            <person name="Brown C.T."/>
            <person name="Hug L.A."/>
            <person name="Sharon I."/>
            <person name="Castelle C.J."/>
            <person name="Probst A.J."/>
            <person name="Thomas B.C."/>
            <person name="Singh A."/>
            <person name="Wilkins M.J."/>
            <person name="Karaoz U."/>
            <person name="Brodie E.L."/>
            <person name="Williams K.H."/>
            <person name="Hubbard S.S."/>
            <person name="Banfield J.F."/>
        </authorList>
    </citation>
    <scope>NUCLEOTIDE SEQUENCE [LARGE SCALE GENOMIC DNA]</scope>
</reference>
<dbReference type="SUPFAM" id="SSF52743">
    <property type="entry name" value="Subtilisin-like"/>
    <property type="match status" value="1"/>
</dbReference>
<gene>
    <name evidence="10" type="ORF">A3G00_02930</name>
</gene>
<dbReference type="PROSITE" id="PS00137">
    <property type="entry name" value="SUBTILASE_HIS"/>
    <property type="match status" value="1"/>
</dbReference>
<dbReference type="PRINTS" id="PR00723">
    <property type="entry name" value="SUBTILISIN"/>
</dbReference>
<dbReference type="InterPro" id="IPR013517">
    <property type="entry name" value="FG-GAP"/>
</dbReference>
<dbReference type="PROSITE" id="PS51892">
    <property type="entry name" value="SUBTILASE"/>
    <property type="match status" value="1"/>
</dbReference>
<dbReference type="Pfam" id="PF13517">
    <property type="entry name" value="FG-GAP_3"/>
    <property type="match status" value="1"/>
</dbReference>
<dbReference type="Proteomes" id="UP000178347">
    <property type="component" value="Unassembled WGS sequence"/>
</dbReference>
<dbReference type="InterPro" id="IPR023828">
    <property type="entry name" value="Peptidase_S8_Ser-AS"/>
</dbReference>
<evidence type="ECO:0000256" key="8">
    <source>
        <dbReference type="SAM" id="SignalP"/>
    </source>
</evidence>
<proteinExistence type="inferred from homology"/>
<comment type="similarity">
    <text evidence="1 7">Belongs to the peptidase S8 family.</text>
</comment>
<dbReference type="InterPro" id="IPR015500">
    <property type="entry name" value="Peptidase_S8_subtilisin-rel"/>
</dbReference>
<dbReference type="PANTHER" id="PTHR43806:SF11">
    <property type="entry name" value="CEREVISIN-RELATED"/>
    <property type="match status" value="1"/>
</dbReference>
<feature type="active site" description="Charge relay system" evidence="6 7">
    <location>
        <position position="63"/>
    </location>
</feature>
<dbReference type="PROSITE" id="PS00138">
    <property type="entry name" value="SUBTILASE_SER"/>
    <property type="match status" value="1"/>
</dbReference>
<feature type="active site" description="Charge relay system" evidence="6 7">
    <location>
        <position position="146"/>
    </location>
</feature>
<organism evidence="10 11">
    <name type="scientific">Candidatus Magasanikbacteria bacterium RIFCSPLOWO2_12_FULL_43_12</name>
    <dbReference type="NCBI Taxonomy" id="1798692"/>
    <lineage>
        <taxon>Bacteria</taxon>
        <taxon>Candidatus Magasanikiibacteriota</taxon>
    </lineage>
</organism>
<evidence type="ECO:0000256" key="5">
    <source>
        <dbReference type="ARBA" id="ARBA00022825"/>
    </source>
</evidence>
<evidence type="ECO:0000256" key="6">
    <source>
        <dbReference type="PIRSR" id="PIRSR615500-1"/>
    </source>
</evidence>
<keyword evidence="2 7" id="KW-0645">Protease</keyword>
<evidence type="ECO:0000259" key="9">
    <source>
        <dbReference type="Pfam" id="PF00082"/>
    </source>
</evidence>
<dbReference type="Gene3D" id="3.40.50.200">
    <property type="entry name" value="Peptidase S8/S53 domain"/>
    <property type="match status" value="1"/>
</dbReference>
<evidence type="ECO:0000313" key="10">
    <source>
        <dbReference type="EMBL" id="OGH74156.1"/>
    </source>
</evidence>
<dbReference type="AlphaFoldDB" id="A0A1F6MR65"/>
<evidence type="ECO:0000256" key="2">
    <source>
        <dbReference type="ARBA" id="ARBA00022670"/>
    </source>
</evidence>
<dbReference type="InterPro" id="IPR000209">
    <property type="entry name" value="Peptidase_S8/S53_dom"/>
</dbReference>
<evidence type="ECO:0000256" key="1">
    <source>
        <dbReference type="ARBA" id="ARBA00011073"/>
    </source>
</evidence>
<dbReference type="SUPFAM" id="SSF69318">
    <property type="entry name" value="Integrin alpha N-terminal domain"/>
    <property type="match status" value="1"/>
</dbReference>
<dbReference type="STRING" id="1798692.A3G00_02930"/>
<keyword evidence="4 7" id="KW-0378">Hydrolase</keyword>
<accession>A0A1F6MR65</accession>
<feature type="active site" description="Charge relay system" evidence="6 7">
    <location>
        <position position="318"/>
    </location>
</feature>
<dbReference type="GO" id="GO:0004252">
    <property type="term" value="F:serine-type endopeptidase activity"/>
    <property type="evidence" value="ECO:0007669"/>
    <property type="project" value="UniProtKB-UniRule"/>
</dbReference>
<dbReference type="PANTHER" id="PTHR43806">
    <property type="entry name" value="PEPTIDASE S8"/>
    <property type="match status" value="1"/>
</dbReference>
<evidence type="ECO:0000256" key="7">
    <source>
        <dbReference type="PROSITE-ProRule" id="PRU01240"/>
    </source>
</evidence>
<keyword evidence="3 8" id="KW-0732">Signal</keyword>
<evidence type="ECO:0000256" key="4">
    <source>
        <dbReference type="ARBA" id="ARBA00022801"/>
    </source>
</evidence>
<evidence type="ECO:0000256" key="3">
    <source>
        <dbReference type="ARBA" id="ARBA00022729"/>
    </source>
</evidence>